<evidence type="ECO:0000313" key="2">
    <source>
        <dbReference type="Proteomes" id="UP000464577"/>
    </source>
</evidence>
<evidence type="ECO:0000313" key="1">
    <source>
        <dbReference type="EMBL" id="QHV94356.1"/>
    </source>
</evidence>
<dbReference type="KEGG" id="senf:GJR95_04670"/>
<dbReference type="AlphaFoldDB" id="A0A6P1VSL2"/>
<sequence>MQSYDTLTEALDGLRKQGFTLDYNLKSDRLRCQQDDIELHPADFDIVDVYRFEGMTDPDDSSVVYAIESKSGQRGTLIDAYGPYSEAISPDMAEKLRYTPKE</sequence>
<dbReference type="EMBL" id="CP045997">
    <property type="protein sequence ID" value="QHV94356.1"/>
    <property type="molecule type" value="Genomic_DNA"/>
</dbReference>
<protein>
    <submittedName>
        <fullName evidence="1">Phosphoribosylpyrophosphate synthetase</fullName>
    </submittedName>
</protein>
<gene>
    <name evidence="1" type="ORF">GJR95_04670</name>
</gene>
<accession>A0A6P1VSL2</accession>
<organism evidence="1 2">
    <name type="scientific">Spirosoma endbachense</name>
    <dbReference type="NCBI Taxonomy" id="2666025"/>
    <lineage>
        <taxon>Bacteria</taxon>
        <taxon>Pseudomonadati</taxon>
        <taxon>Bacteroidota</taxon>
        <taxon>Cytophagia</taxon>
        <taxon>Cytophagales</taxon>
        <taxon>Cytophagaceae</taxon>
        <taxon>Spirosoma</taxon>
    </lineage>
</organism>
<name>A0A6P1VSL2_9BACT</name>
<proteinExistence type="predicted"/>
<dbReference type="RefSeq" id="WP_162384778.1">
    <property type="nucleotide sequence ID" value="NZ_CP045997.1"/>
</dbReference>
<dbReference type="Proteomes" id="UP000464577">
    <property type="component" value="Chromosome"/>
</dbReference>
<keyword evidence="2" id="KW-1185">Reference proteome</keyword>
<reference evidence="1 2" key="1">
    <citation type="submission" date="2019-11" db="EMBL/GenBank/DDBJ databases">
        <title>Spirosoma endbachense sp. nov., isolated from a natural salt meadow.</title>
        <authorList>
            <person name="Rojas J."/>
            <person name="Ambika Manirajan B."/>
            <person name="Ratering S."/>
            <person name="Suarez C."/>
            <person name="Geissler-Plaum R."/>
            <person name="Schnell S."/>
        </authorList>
    </citation>
    <scope>NUCLEOTIDE SEQUENCE [LARGE SCALE GENOMIC DNA]</scope>
    <source>
        <strain evidence="1 2">I-24</strain>
    </source>
</reference>